<evidence type="ECO:0000313" key="13">
    <source>
        <dbReference type="EMBL" id="RYR32267.1"/>
    </source>
</evidence>
<dbReference type="PANTHER" id="PTHR31251:SF110">
    <property type="entry name" value="SQUAMOSA PROMOTER-BINDING-LIKE PROTEIN 14"/>
    <property type="match status" value="1"/>
</dbReference>
<evidence type="ECO:0000256" key="2">
    <source>
        <dbReference type="ARBA" id="ARBA00004202"/>
    </source>
</evidence>
<evidence type="ECO:0000256" key="5">
    <source>
        <dbReference type="ARBA" id="ARBA00022833"/>
    </source>
</evidence>
<dbReference type="STRING" id="3818.A0A445B0Q9"/>
<keyword evidence="6" id="KW-0805">Transcription regulation</keyword>
<feature type="compositionally biased region" description="Polar residues" evidence="11">
    <location>
        <begin position="407"/>
        <end position="432"/>
    </location>
</feature>
<keyword evidence="5" id="KW-0862">Zinc</keyword>
<dbReference type="PROSITE" id="PS51141">
    <property type="entry name" value="ZF_SBP"/>
    <property type="match status" value="1"/>
</dbReference>
<keyword evidence="4 10" id="KW-0863">Zinc-finger</keyword>
<dbReference type="InterPro" id="IPR036770">
    <property type="entry name" value="Ankyrin_rpt-contain_sf"/>
</dbReference>
<evidence type="ECO:0000256" key="4">
    <source>
        <dbReference type="ARBA" id="ARBA00022771"/>
    </source>
</evidence>
<dbReference type="GO" id="GO:0005886">
    <property type="term" value="C:plasma membrane"/>
    <property type="evidence" value="ECO:0007669"/>
    <property type="project" value="UniProtKB-SubCell"/>
</dbReference>
<comment type="caution">
    <text evidence="13">The sequence shown here is derived from an EMBL/GenBank/DDBJ whole genome shotgun (WGS) entry which is preliminary data.</text>
</comment>
<dbReference type="GO" id="GO:0003677">
    <property type="term" value="F:DNA binding"/>
    <property type="evidence" value="ECO:0007669"/>
    <property type="project" value="UniProtKB-KW"/>
</dbReference>
<dbReference type="EMBL" id="SDMP01000010">
    <property type="protein sequence ID" value="RYR32267.1"/>
    <property type="molecule type" value="Genomic_DNA"/>
</dbReference>
<name>A0A445B0Q9_ARAHY</name>
<evidence type="ECO:0000256" key="6">
    <source>
        <dbReference type="ARBA" id="ARBA00023015"/>
    </source>
</evidence>
<dbReference type="InterPro" id="IPR044817">
    <property type="entry name" value="SBP-like"/>
</dbReference>
<dbReference type="GO" id="GO:0005634">
    <property type="term" value="C:nucleus"/>
    <property type="evidence" value="ECO:0007669"/>
    <property type="project" value="UniProtKB-SubCell"/>
</dbReference>
<reference evidence="13 14" key="1">
    <citation type="submission" date="2019-01" db="EMBL/GenBank/DDBJ databases">
        <title>Sequencing of cultivated peanut Arachis hypogaea provides insights into genome evolution and oil improvement.</title>
        <authorList>
            <person name="Chen X."/>
        </authorList>
    </citation>
    <scope>NUCLEOTIDE SEQUENCE [LARGE SCALE GENOMIC DNA]</scope>
    <source>
        <strain evidence="14">cv. Fuhuasheng</strain>
        <tissue evidence="13">Leaves</tissue>
    </source>
</reference>
<dbReference type="FunFam" id="4.10.1100.10:FF:000001">
    <property type="entry name" value="Squamosa promoter-binding-like protein 14"/>
    <property type="match status" value="1"/>
</dbReference>
<dbReference type="Pfam" id="PF26102">
    <property type="entry name" value="Ig_SPL7"/>
    <property type="match status" value="1"/>
</dbReference>
<dbReference type="InterPro" id="IPR036893">
    <property type="entry name" value="SBP_sf"/>
</dbReference>
<dbReference type="Proteomes" id="UP000289738">
    <property type="component" value="Chromosome A10"/>
</dbReference>
<evidence type="ECO:0000256" key="1">
    <source>
        <dbReference type="ARBA" id="ARBA00004123"/>
    </source>
</evidence>
<keyword evidence="8" id="KW-0804">Transcription</keyword>
<evidence type="ECO:0000313" key="14">
    <source>
        <dbReference type="Proteomes" id="UP000289738"/>
    </source>
</evidence>
<evidence type="ECO:0000256" key="7">
    <source>
        <dbReference type="ARBA" id="ARBA00023125"/>
    </source>
</evidence>
<gene>
    <name evidence="13" type="ORF">Ahy_A10g046851</name>
</gene>
<evidence type="ECO:0000256" key="3">
    <source>
        <dbReference type="ARBA" id="ARBA00022723"/>
    </source>
</evidence>
<accession>A0A445B0Q9</accession>
<dbReference type="SUPFAM" id="SSF103612">
    <property type="entry name" value="SBT domain"/>
    <property type="match status" value="1"/>
</dbReference>
<dbReference type="SUPFAM" id="SSF48403">
    <property type="entry name" value="Ankyrin repeat"/>
    <property type="match status" value="1"/>
</dbReference>
<evidence type="ECO:0000256" key="9">
    <source>
        <dbReference type="ARBA" id="ARBA00023242"/>
    </source>
</evidence>
<dbReference type="InterPro" id="IPR004333">
    <property type="entry name" value="SBP_dom"/>
</dbReference>
<feature type="domain" description="SBP-type" evidence="12">
    <location>
        <begin position="116"/>
        <end position="193"/>
    </location>
</feature>
<feature type="compositionally biased region" description="Polar residues" evidence="11">
    <location>
        <begin position="485"/>
        <end position="511"/>
    </location>
</feature>
<keyword evidence="9" id="KW-0539">Nucleus</keyword>
<feature type="region of interest" description="Disordered" evidence="11">
    <location>
        <begin position="485"/>
        <end position="512"/>
    </location>
</feature>
<dbReference type="PANTHER" id="PTHR31251">
    <property type="entry name" value="SQUAMOSA PROMOTER-BINDING-LIKE PROTEIN 4"/>
    <property type="match status" value="1"/>
</dbReference>
<keyword evidence="3" id="KW-0479">Metal-binding</keyword>
<evidence type="ECO:0000256" key="8">
    <source>
        <dbReference type="ARBA" id="ARBA00023163"/>
    </source>
</evidence>
<proteinExistence type="predicted"/>
<feature type="region of interest" description="Disordered" evidence="11">
    <location>
        <begin position="82"/>
        <end position="113"/>
    </location>
</feature>
<organism evidence="13 14">
    <name type="scientific">Arachis hypogaea</name>
    <name type="common">Peanut</name>
    <dbReference type="NCBI Taxonomy" id="3818"/>
    <lineage>
        <taxon>Eukaryota</taxon>
        <taxon>Viridiplantae</taxon>
        <taxon>Streptophyta</taxon>
        <taxon>Embryophyta</taxon>
        <taxon>Tracheophyta</taxon>
        <taxon>Spermatophyta</taxon>
        <taxon>Magnoliopsida</taxon>
        <taxon>eudicotyledons</taxon>
        <taxon>Gunneridae</taxon>
        <taxon>Pentapetalae</taxon>
        <taxon>rosids</taxon>
        <taxon>fabids</taxon>
        <taxon>Fabales</taxon>
        <taxon>Fabaceae</taxon>
        <taxon>Papilionoideae</taxon>
        <taxon>50 kb inversion clade</taxon>
        <taxon>dalbergioids sensu lato</taxon>
        <taxon>Dalbergieae</taxon>
        <taxon>Pterocarpus clade</taxon>
        <taxon>Arachis</taxon>
    </lineage>
</organism>
<evidence type="ECO:0000259" key="12">
    <source>
        <dbReference type="PROSITE" id="PS51141"/>
    </source>
</evidence>
<feature type="compositionally biased region" description="Basic residues" evidence="11">
    <location>
        <begin position="183"/>
        <end position="192"/>
    </location>
</feature>
<feature type="region of interest" description="Disordered" evidence="11">
    <location>
        <begin position="183"/>
        <end position="204"/>
    </location>
</feature>
<sequence>MEKVAPPIFMHQALQSRFCDVPMTTTATTKKRDLSYDVDKSSSNGNWNPNAWSWDSVRFIGKPVPQQNGVVSVEEETLRLNLGSSGVSGSGGSVDPSVSRPSKRVRSASPTGTASYPMCQVDNCKEDLSSAKDYHRRHKVCELHSKASKAPLGNQMQRFCQQCSRFHPLTEFDEGKRSCRRRLAGHNRRRRKTQPEDVTSQPESVATGNAEIFNLLSAIASSQGQKPNGTVFLIRAINIAMFVDDNDRKFEDRSKIASQVPDKDQLVQILNRIPLPADLAAKLLNVGGKGQIQTSSYHHDKVNQSNSGPLTKDLLAVLSTTLSASTPNSQKSSQSSDSEKSRASADQVGESLQMRQHPQEFASVGDERSSGSSQSPVEDSDFPEVQVNLPLQLFSSSPEVGNPPKLTPSQKYFSSDSSNPVEERSPSSSPAVDNQFDLQGVARGFKADGVPSRREVNANKEASQSQSYNISLNLFNAPNSRVQPSSLQSVPFQAGYASSGSDHSPPSLNSDAQDRTGRIMFKLFDKDPSHFPGTLRTQIYNWLSNSPSDMESYIRPGCVVLSLYASMSSAAWEQLEENFLQHVHSLIQSNSDFWRIGRFLVHSGNQLALHKDGKIHLCKPWRTWRSPELISVSPLAIVSGEETSFSLKGRNLSNPGTKIHCTGTGGYMPIKVVESACHGMTYDKIKLSGIKVQDASSGHLGRCFIEVENGFKGNSFPVIIADATICKELRPLESEFNKEENASDAISDEHGYDLGRPRSREETLHFLNELGWLFQRERFSYTDLVPDYSLDRFRFILSFSVERNCCMLVKTLLDMLVQKYLEGQWSSTASLEMLNAIQLLNRAVKRKYVNMVDLLIQYAVPSKNDASRKYVFPPNVAGPDGITPLHLAACTSSSEGVIDSLTNDPQEIGLNSWDSLLDANGQTPHAYAMMRNNHSYNVLVARKLSDRRRGHVSVTINSEIEHSSMDIELKQRQSDQTKRGQNSCTKCSAMADVRYSSRIPGSRSFGHHRPFIHSILAIAAVCVCVCLFLRGHPWVGSVTPFNWEKLDYGTI</sequence>
<protein>
    <recommendedName>
        <fullName evidence="12">SBP-type domain-containing protein</fullName>
    </recommendedName>
</protein>
<evidence type="ECO:0000256" key="10">
    <source>
        <dbReference type="PROSITE-ProRule" id="PRU00470"/>
    </source>
</evidence>
<feature type="compositionally biased region" description="Low complexity" evidence="11">
    <location>
        <begin position="322"/>
        <end position="336"/>
    </location>
</feature>
<dbReference type="AlphaFoldDB" id="A0A445B0Q9"/>
<dbReference type="Pfam" id="PF03110">
    <property type="entry name" value="SBP"/>
    <property type="match status" value="1"/>
</dbReference>
<feature type="region of interest" description="Disordered" evidence="11">
    <location>
        <begin position="322"/>
        <end position="382"/>
    </location>
</feature>
<keyword evidence="7" id="KW-0238">DNA-binding</keyword>
<dbReference type="GO" id="GO:0008270">
    <property type="term" value="F:zinc ion binding"/>
    <property type="evidence" value="ECO:0007669"/>
    <property type="project" value="UniProtKB-KW"/>
</dbReference>
<dbReference type="Gene3D" id="1.25.40.20">
    <property type="entry name" value="Ankyrin repeat-containing domain"/>
    <property type="match status" value="1"/>
</dbReference>
<feature type="region of interest" description="Disordered" evidence="11">
    <location>
        <begin position="394"/>
        <end position="434"/>
    </location>
</feature>
<comment type="subcellular location">
    <subcellularLocation>
        <location evidence="2">Cell membrane</location>
        <topology evidence="2">Peripheral membrane protein</topology>
    </subcellularLocation>
    <subcellularLocation>
        <location evidence="1">Nucleus</location>
    </subcellularLocation>
</comment>
<dbReference type="Gene3D" id="4.10.1100.10">
    <property type="entry name" value="Transcription factor, SBP-box domain"/>
    <property type="match status" value="1"/>
</dbReference>
<keyword evidence="14" id="KW-1185">Reference proteome</keyword>
<evidence type="ECO:0000256" key="11">
    <source>
        <dbReference type="SAM" id="MobiDB-lite"/>
    </source>
</evidence>